<sequence>MPIEIRELVIKVTVESPTSEAQPSGTLKLSTDQLERLKREVLQACMAKLKLASSSGWER</sequence>
<accession>A0ABW6AKD3</accession>
<dbReference type="InterPro" id="IPR045459">
    <property type="entry name" value="DUF5908"/>
</dbReference>
<protein>
    <submittedName>
        <fullName evidence="1">DUF5908 family protein</fullName>
    </submittedName>
</protein>
<dbReference type="Proteomes" id="UP001597512">
    <property type="component" value="Unassembled WGS sequence"/>
</dbReference>
<comment type="caution">
    <text evidence="1">The sequence shown here is derived from an EMBL/GenBank/DDBJ whole genome shotgun (WGS) entry which is preliminary data.</text>
</comment>
<dbReference type="EMBL" id="JBHUOM010000007">
    <property type="protein sequence ID" value="MFD2934927.1"/>
    <property type="molecule type" value="Genomic_DNA"/>
</dbReference>
<evidence type="ECO:0000313" key="1">
    <source>
        <dbReference type="EMBL" id="MFD2934927.1"/>
    </source>
</evidence>
<evidence type="ECO:0000313" key="2">
    <source>
        <dbReference type="Proteomes" id="UP001597512"/>
    </source>
</evidence>
<organism evidence="1 2">
    <name type="scientific">Spirosoma flavum</name>
    <dbReference type="NCBI Taxonomy" id="2048557"/>
    <lineage>
        <taxon>Bacteria</taxon>
        <taxon>Pseudomonadati</taxon>
        <taxon>Bacteroidota</taxon>
        <taxon>Cytophagia</taxon>
        <taxon>Cytophagales</taxon>
        <taxon>Cytophagaceae</taxon>
        <taxon>Spirosoma</taxon>
    </lineage>
</organism>
<keyword evidence="2" id="KW-1185">Reference proteome</keyword>
<dbReference type="RefSeq" id="WP_381501865.1">
    <property type="nucleotide sequence ID" value="NZ_JBHUOM010000007.1"/>
</dbReference>
<reference evidence="2" key="1">
    <citation type="journal article" date="2019" name="Int. J. Syst. Evol. Microbiol.">
        <title>The Global Catalogue of Microorganisms (GCM) 10K type strain sequencing project: providing services to taxonomists for standard genome sequencing and annotation.</title>
        <authorList>
            <consortium name="The Broad Institute Genomics Platform"/>
            <consortium name="The Broad Institute Genome Sequencing Center for Infectious Disease"/>
            <person name="Wu L."/>
            <person name="Ma J."/>
        </authorList>
    </citation>
    <scope>NUCLEOTIDE SEQUENCE [LARGE SCALE GENOMIC DNA]</scope>
    <source>
        <strain evidence="2">KCTC 52490</strain>
    </source>
</reference>
<proteinExistence type="predicted"/>
<name>A0ABW6AKD3_9BACT</name>
<dbReference type="Pfam" id="PF19265">
    <property type="entry name" value="DUF5908"/>
    <property type="match status" value="1"/>
</dbReference>
<gene>
    <name evidence="1" type="ORF">ACFS25_14120</name>
</gene>